<proteinExistence type="predicted"/>
<sequence>MVMSGRVAKKQVQKVKGTRGAVTPLQQRFSIWHGGHSVCSSSLQRRLQDDVEPASQPS</sequence>
<evidence type="ECO:0000313" key="1">
    <source>
        <dbReference type="EMBL" id="RZC32568.1"/>
    </source>
</evidence>
<dbReference type="Proteomes" id="UP000292052">
    <property type="component" value="Unassembled WGS sequence"/>
</dbReference>
<dbReference type="AlphaFoldDB" id="A0A482VJN0"/>
<dbReference type="EMBL" id="QDEB01096144">
    <property type="protein sequence ID" value="RZC32568.1"/>
    <property type="molecule type" value="Genomic_DNA"/>
</dbReference>
<organism evidence="1 2">
    <name type="scientific">Asbolus verrucosus</name>
    <name type="common">Desert ironclad beetle</name>
    <dbReference type="NCBI Taxonomy" id="1661398"/>
    <lineage>
        <taxon>Eukaryota</taxon>
        <taxon>Metazoa</taxon>
        <taxon>Ecdysozoa</taxon>
        <taxon>Arthropoda</taxon>
        <taxon>Hexapoda</taxon>
        <taxon>Insecta</taxon>
        <taxon>Pterygota</taxon>
        <taxon>Neoptera</taxon>
        <taxon>Endopterygota</taxon>
        <taxon>Coleoptera</taxon>
        <taxon>Polyphaga</taxon>
        <taxon>Cucujiformia</taxon>
        <taxon>Tenebrionidae</taxon>
        <taxon>Pimeliinae</taxon>
        <taxon>Asbolus</taxon>
    </lineage>
</organism>
<keyword evidence="2" id="KW-1185">Reference proteome</keyword>
<reference evidence="1 2" key="1">
    <citation type="submission" date="2017-03" db="EMBL/GenBank/DDBJ databases">
        <title>Genome of the blue death feigning beetle - Asbolus verrucosus.</title>
        <authorList>
            <person name="Rider S.D."/>
        </authorList>
    </citation>
    <scope>NUCLEOTIDE SEQUENCE [LARGE SCALE GENOMIC DNA]</scope>
    <source>
        <strain evidence="1">Butters</strain>
        <tissue evidence="1">Head and leg muscle</tissue>
    </source>
</reference>
<comment type="caution">
    <text evidence="1">The sequence shown here is derived from an EMBL/GenBank/DDBJ whole genome shotgun (WGS) entry which is preliminary data.</text>
</comment>
<protein>
    <submittedName>
        <fullName evidence="1">Uncharacterized protein</fullName>
    </submittedName>
</protein>
<name>A0A482VJN0_ASBVE</name>
<gene>
    <name evidence="1" type="ORF">BDFB_004019</name>
</gene>
<evidence type="ECO:0000313" key="2">
    <source>
        <dbReference type="Proteomes" id="UP000292052"/>
    </source>
</evidence>
<accession>A0A482VJN0</accession>